<dbReference type="AlphaFoldDB" id="A0A4Y6Q2F1"/>
<evidence type="ECO:0008006" key="4">
    <source>
        <dbReference type="Google" id="ProtNLM"/>
    </source>
</evidence>
<dbReference type="RefSeq" id="WP_141201207.1">
    <property type="nucleotide sequence ID" value="NZ_CP041186.1"/>
</dbReference>
<keyword evidence="3" id="KW-1185">Reference proteome</keyword>
<dbReference type="EMBL" id="CP041186">
    <property type="protein sequence ID" value="QDG54764.1"/>
    <property type="molecule type" value="Genomic_DNA"/>
</dbReference>
<feature type="chain" id="PRO_5030106901" description="Dickkopf N-terminal cysteine-rich domain-containing protein" evidence="1">
    <location>
        <begin position="35"/>
        <end position="122"/>
    </location>
</feature>
<name>A0A4Y6Q2F1_PERCE</name>
<evidence type="ECO:0000256" key="1">
    <source>
        <dbReference type="SAM" id="SignalP"/>
    </source>
</evidence>
<evidence type="ECO:0000313" key="2">
    <source>
        <dbReference type="EMBL" id="QDG54764.1"/>
    </source>
</evidence>
<evidence type="ECO:0000313" key="3">
    <source>
        <dbReference type="Proteomes" id="UP000315995"/>
    </source>
</evidence>
<dbReference type="OrthoDB" id="5526683at2"/>
<proteinExistence type="predicted"/>
<organism evidence="2 3">
    <name type="scientific">Persicimonas caeni</name>
    <dbReference type="NCBI Taxonomy" id="2292766"/>
    <lineage>
        <taxon>Bacteria</taxon>
        <taxon>Deltaproteobacteria</taxon>
        <taxon>Bradymonadales</taxon>
        <taxon>Bradymonadaceae</taxon>
        <taxon>Persicimonas</taxon>
    </lineage>
</organism>
<accession>A0A5B8YDP1</accession>
<protein>
    <recommendedName>
        <fullName evidence="4">Dickkopf N-terminal cysteine-rich domain-containing protein</fullName>
    </recommendedName>
</protein>
<accession>A0A4Y6Q2F1</accession>
<sequence length="122" mass="13171">MAQHLFHSRPLFRLASLLLAVAFAVLCGCSPSIGDECETGSDCPSGVGAICDNTVEGGYCTVPNCQPGTCPEESVCVVFDRDTRFCMAICEDDAECRDGYACRMDNNFEGEPFGYCYEPPAE</sequence>
<gene>
    <name evidence="2" type="ORF">FIV42_29665</name>
</gene>
<dbReference type="Proteomes" id="UP000315995">
    <property type="component" value="Chromosome"/>
</dbReference>
<feature type="signal peptide" evidence="1">
    <location>
        <begin position="1"/>
        <end position="34"/>
    </location>
</feature>
<reference evidence="2 3" key="1">
    <citation type="submission" date="2019-06" db="EMBL/GenBank/DDBJ databases">
        <title>Persicimonas caeni gen. nov., sp. nov., a predatory bacterium isolated from solar saltern.</title>
        <authorList>
            <person name="Wang S."/>
        </authorList>
    </citation>
    <scope>NUCLEOTIDE SEQUENCE [LARGE SCALE GENOMIC DNA]</scope>
    <source>
        <strain evidence="2 3">YN101</strain>
    </source>
</reference>
<keyword evidence="1" id="KW-0732">Signal</keyword>